<dbReference type="NCBIfam" id="TIGR00481">
    <property type="entry name" value="YbhB/YbcL family Raf kinase inhibitor-like protein"/>
    <property type="match status" value="1"/>
</dbReference>
<keyword evidence="3" id="KW-1185">Reference proteome</keyword>
<dbReference type="PANTHER" id="PTHR30289">
    <property type="entry name" value="UNCHARACTERIZED PROTEIN YBCL-RELATED"/>
    <property type="match status" value="1"/>
</dbReference>
<comment type="caution">
    <text evidence="2">The sequence shown here is derived from an EMBL/GenBank/DDBJ whole genome shotgun (WGS) entry which is preliminary data.</text>
</comment>
<feature type="chain" id="PRO_5047123623" description="YbhB/YbcL family Raf kinase inhibitor-like protein" evidence="1">
    <location>
        <begin position="24"/>
        <end position="170"/>
    </location>
</feature>
<dbReference type="SUPFAM" id="SSF49777">
    <property type="entry name" value="PEBP-like"/>
    <property type="match status" value="1"/>
</dbReference>
<feature type="signal peptide" evidence="1">
    <location>
        <begin position="1"/>
        <end position="23"/>
    </location>
</feature>
<dbReference type="EMBL" id="BAABFA010000010">
    <property type="protein sequence ID" value="GAA4465565.1"/>
    <property type="molecule type" value="Genomic_DNA"/>
</dbReference>
<dbReference type="InterPro" id="IPR008914">
    <property type="entry name" value="PEBP"/>
</dbReference>
<dbReference type="CDD" id="cd00865">
    <property type="entry name" value="PEBP_bact_arch"/>
    <property type="match status" value="1"/>
</dbReference>
<gene>
    <name evidence="2" type="ORF">GCM10023093_17980</name>
</gene>
<sequence length="170" mass="18544">MRYAGILSVAFGLAMLSSAFKPARELSVSSPAFTHNGVIPAKYTCEGEDVSPPLQINNLPANTRSLAIVLHDPDAKVAGGFTHWVKWNIDPMTSIPEGYDGGKTGMNTLAKHAYKGMCPPDGSHRYYFTVYALDAKLNIDINTDKASLEKKMRGHILAEGELVGLYEKMK</sequence>
<evidence type="ECO:0000256" key="1">
    <source>
        <dbReference type="SAM" id="SignalP"/>
    </source>
</evidence>
<dbReference type="InterPro" id="IPR005247">
    <property type="entry name" value="YbhB_YbcL/LppC-like"/>
</dbReference>
<evidence type="ECO:0008006" key="4">
    <source>
        <dbReference type="Google" id="ProtNLM"/>
    </source>
</evidence>
<proteinExistence type="predicted"/>
<dbReference type="InterPro" id="IPR036610">
    <property type="entry name" value="PEBP-like_sf"/>
</dbReference>
<reference evidence="3" key="1">
    <citation type="journal article" date="2019" name="Int. J. Syst. Evol. Microbiol.">
        <title>The Global Catalogue of Microorganisms (GCM) 10K type strain sequencing project: providing services to taxonomists for standard genome sequencing and annotation.</title>
        <authorList>
            <consortium name="The Broad Institute Genomics Platform"/>
            <consortium name="The Broad Institute Genome Sequencing Center for Infectious Disease"/>
            <person name="Wu L."/>
            <person name="Ma J."/>
        </authorList>
    </citation>
    <scope>NUCLEOTIDE SEQUENCE [LARGE SCALE GENOMIC DNA]</scope>
    <source>
        <strain evidence="3">JCM 32105</strain>
    </source>
</reference>
<accession>A0ABP8NGQ3</accession>
<keyword evidence="1" id="KW-0732">Signal</keyword>
<dbReference type="Proteomes" id="UP001500067">
    <property type="component" value="Unassembled WGS sequence"/>
</dbReference>
<organism evidence="2 3">
    <name type="scientific">Nemorincola caseinilytica</name>
    <dbReference type="NCBI Taxonomy" id="2054315"/>
    <lineage>
        <taxon>Bacteria</taxon>
        <taxon>Pseudomonadati</taxon>
        <taxon>Bacteroidota</taxon>
        <taxon>Chitinophagia</taxon>
        <taxon>Chitinophagales</taxon>
        <taxon>Chitinophagaceae</taxon>
        <taxon>Nemorincola</taxon>
    </lineage>
</organism>
<dbReference type="Gene3D" id="3.90.280.10">
    <property type="entry name" value="PEBP-like"/>
    <property type="match status" value="1"/>
</dbReference>
<evidence type="ECO:0000313" key="2">
    <source>
        <dbReference type="EMBL" id="GAA4465565.1"/>
    </source>
</evidence>
<protein>
    <recommendedName>
        <fullName evidence="4">YbhB/YbcL family Raf kinase inhibitor-like protein</fullName>
    </recommendedName>
</protein>
<evidence type="ECO:0000313" key="3">
    <source>
        <dbReference type="Proteomes" id="UP001500067"/>
    </source>
</evidence>
<dbReference type="PANTHER" id="PTHR30289:SF1">
    <property type="entry name" value="PEBP (PHOSPHATIDYLETHANOLAMINE-BINDING PROTEIN) FAMILY PROTEIN"/>
    <property type="match status" value="1"/>
</dbReference>
<name>A0ABP8NGQ3_9BACT</name>
<dbReference type="Pfam" id="PF01161">
    <property type="entry name" value="PBP"/>
    <property type="match status" value="1"/>
</dbReference>
<dbReference type="RefSeq" id="WP_345081848.1">
    <property type="nucleotide sequence ID" value="NZ_BAABFA010000010.1"/>
</dbReference>